<keyword evidence="3" id="KW-1185">Reference proteome</keyword>
<evidence type="ECO:0000313" key="2">
    <source>
        <dbReference type="EMBL" id="KKK36606.1"/>
    </source>
</evidence>
<evidence type="ECO:0000259" key="1">
    <source>
        <dbReference type="Pfam" id="PF01425"/>
    </source>
</evidence>
<gene>
    <name evidence="2" type="ORF">WQ57_18315</name>
</gene>
<organism evidence="2 3">
    <name type="scientific">Mesobacillus campisalis</name>
    <dbReference type="NCBI Taxonomy" id="1408103"/>
    <lineage>
        <taxon>Bacteria</taxon>
        <taxon>Bacillati</taxon>
        <taxon>Bacillota</taxon>
        <taxon>Bacilli</taxon>
        <taxon>Bacillales</taxon>
        <taxon>Bacillaceae</taxon>
        <taxon>Mesobacillus</taxon>
    </lineage>
</organism>
<protein>
    <submittedName>
        <fullName evidence="2">Amidase</fullName>
        <ecNumber evidence="2">3.5.1.4</ecNumber>
    </submittedName>
</protein>
<keyword evidence="2" id="KW-0378">Hydrolase</keyword>
<dbReference type="InterPro" id="IPR023631">
    <property type="entry name" value="Amidase_dom"/>
</dbReference>
<comment type="caution">
    <text evidence="2">The sequence shown here is derived from an EMBL/GenBank/DDBJ whole genome shotgun (WGS) entry which is preliminary data.</text>
</comment>
<dbReference type="GO" id="GO:0004040">
    <property type="term" value="F:amidase activity"/>
    <property type="evidence" value="ECO:0007669"/>
    <property type="project" value="UniProtKB-EC"/>
</dbReference>
<dbReference type="Proteomes" id="UP000034166">
    <property type="component" value="Unassembled WGS sequence"/>
</dbReference>
<sequence>MENPKLRNLRDGWLPEATIDEMQEKLASGELTSRELVLMYMSRIALYDKSGPRINSVLELNPDALHIAIALDAERAERGPRGPLHGIPVLLKDNIDTHDKMHTSAGSLALEHSIAPRDSFVAAQLRKAGAVILGKSNMTEWANFMAVGMPSGYSSRGGQVLNPYGPGKFNVGGSSAGSGAAIAANLAAVAVGTETSGSILNPSAQNALVGIKPTVGLISRSGIIPISHTQDTAGPMSRSVKDAAYLLAALAGKDEKDPATLASPKLQHTDFAGSLEHDRLNGIKLGVPGDFVFYEELTDEKRSLFEQALAKVTELGAQLEEVSLPSADADWDYDVLDYEFKSGINAYLSGLHPSVKVRSLAQVIAFNKHHMEKMLKYGQKILQGSEETSGALTEEQYLKALEHDQFMSKDQGIDYALSQGGAAALIFPHDHGSDIAARAGYPSITVPAGYTADGEPFAITFTGHAYSEPQLIQLAYAFEQATKVRRPPVLEVAASKGEEA</sequence>
<name>A0A0M2SSD0_9BACI</name>
<dbReference type="Gene3D" id="3.90.1300.10">
    <property type="entry name" value="Amidase signature (AS) domain"/>
    <property type="match status" value="1"/>
</dbReference>
<dbReference type="PANTHER" id="PTHR42678">
    <property type="entry name" value="AMIDASE"/>
    <property type="match status" value="1"/>
</dbReference>
<dbReference type="PATRIC" id="fig|1408103.3.peg.4056"/>
<dbReference type="NCBIfam" id="NF005300">
    <property type="entry name" value="PRK06828.1"/>
    <property type="match status" value="1"/>
</dbReference>
<dbReference type="EC" id="3.5.1.4" evidence="2"/>
<proteinExistence type="predicted"/>
<dbReference type="PANTHER" id="PTHR42678:SF34">
    <property type="entry name" value="OS04G0183300 PROTEIN"/>
    <property type="match status" value="1"/>
</dbReference>
<accession>A0A0M2SSD0</accession>
<dbReference type="InterPro" id="IPR036928">
    <property type="entry name" value="AS_sf"/>
</dbReference>
<dbReference type="EMBL" id="LAYY01000026">
    <property type="protein sequence ID" value="KKK36606.1"/>
    <property type="molecule type" value="Genomic_DNA"/>
</dbReference>
<dbReference type="Pfam" id="PF01425">
    <property type="entry name" value="Amidase"/>
    <property type="match status" value="1"/>
</dbReference>
<evidence type="ECO:0000313" key="3">
    <source>
        <dbReference type="Proteomes" id="UP000034166"/>
    </source>
</evidence>
<dbReference type="OrthoDB" id="9811471at2"/>
<dbReference type="SUPFAM" id="SSF75304">
    <property type="entry name" value="Amidase signature (AS) enzymes"/>
    <property type="match status" value="1"/>
</dbReference>
<reference evidence="2 3" key="1">
    <citation type="submission" date="2015-04" db="EMBL/GenBank/DDBJ databases">
        <title>Taxonomic description and genome sequence of Bacillus campisalis sp. nov., a novel member of the genus Bacillus isolated from solar saltern.</title>
        <authorList>
            <person name="Mathan Kumar R."/>
            <person name="Kaur G."/>
            <person name="Kumar A."/>
            <person name="Singh N.K."/>
            <person name="Kaur N."/>
            <person name="Kumar N."/>
            <person name="Mayilraj S."/>
        </authorList>
    </citation>
    <scope>NUCLEOTIDE SEQUENCE [LARGE SCALE GENOMIC DNA]</scope>
    <source>
        <strain evidence="2 3">SA2-6</strain>
    </source>
</reference>
<dbReference type="AlphaFoldDB" id="A0A0M2SSD0"/>
<feature type="domain" description="Amidase" evidence="1">
    <location>
        <begin position="35"/>
        <end position="471"/>
    </location>
</feature>
<dbReference type="RefSeq" id="WP_046525212.1">
    <property type="nucleotide sequence ID" value="NZ_LAYY01000026.1"/>
</dbReference>